<dbReference type="Proteomes" id="UP000076489">
    <property type="component" value="Unassembled WGS sequence"/>
</dbReference>
<dbReference type="InterPro" id="IPR010998">
    <property type="entry name" value="Integrase_recombinase_N"/>
</dbReference>
<evidence type="ECO:0000256" key="4">
    <source>
        <dbReference type="ARBA" id="ARBA00023172"/>
    </source>
</evidence>
<dbReference type="Gene3D" id="1.10.443.10">
    <property type="entry name" value="Intergrase catalytic core"/>
    <property type="match status" value="1"/>
</dbReference>
<dbReference type="EMBL" id="LUKJ01000002">
    <property type="protein sequence ID" value="KZN20858.1"/>
    <property type="molecule type" value="Genomic_DNA"/>
</dbReference>
<protein>
    <submittedName>
        <fullName evidence="5">Integrase</fullName>
    </submittedName>
</protein>
<evidence type="ECO:0000256" key="1">
    <source>
        <dbReference type="ARBA" id="ARBA00004496"/>
    </source>
</evidence>
<dbReference type="AlphaFoldDB" id="A0A161XGA0"/>
<dbReference type="InterPro" id="IPR050090">
    <property type="entry name" value="Tyrosine_recombinase_XerCD"/>
</dbReference>
<dbReference type="Gene3D" id="1.10.150.130">
    <property type="match status" value="1"/>
</dbReference>
<dbReference type="GO" id="GO:0005737">
    <property type="term" value="C:cytoplasm"/>
    <property type="evidence" value="ECO:0007669"/>
    <property type="project" value="UniProtKB-SubCell"/>
</dbReference>
<dbReference type="PANTHER" id="PTHR30349">
    <property type="entry name" value="PHAGE INTEGRASE-RELATED"/>
    <property type="match status" value="1"/>
</dbReference>
<sequence>MKSYSGVKTTFSNYRTQVERLVLWSWIKAGKSVTALRRSDVEAYMDFASKPDNDWVGTETAARFVKRGDIFEPNERWHPFTSKVNKTSRKMAEEDLIDLPDARFKLSQGSVGQVFAICSSFFEFLVQEDVVPGNAFKSVKQKTRWSQRTLKVDSGKSLSHLQWDYVVSAAETLALENPVKHERSLFIVITLKAMYLRISDMVGNAYWTPTMGSFTCDHDGNWWYEAIGKGNVQASVAVKPDYLSYLTRYRRSRGLSDLPFSGEDTPLLTKLDGRPGLTDRHVRAIVQEVFDAALVTMKKEGRPEGELSKLRTVTLHWLRHTGATHDAPFRERKHLQADLRHKSYATTDIYYDTDDAERAAGVAKLKIR</sequence>
<evidence type="ECO:0000313" key="5">
    <source>
        <dbReference type="EMBL" id="KZN20858.1"/>
    </source>
</evidence>
<dbReference type="PANTHER" id="PTHR30349:SF77">
    <property type="entry name" value="TYROSINE RECOMBINASE XERC"/>
    <property type="match status" value="1"/>
</dbReference>
<organism evidence="5 6">
    <name type="scientific">Pseudomonas fluorescens</name>
    <dbReference type="NCBI Taxonomy" id="294"/>
    <lineage>
        <taxon>Bacteria</taxon>
        <taxon>Pseudomonadati</taxon>
        <taxon>Pseudomonadota</taxon>
        <taxon>Gammaproteobacteria</taxon>
        <taxon>Pseudomonadales</taxon>
        <taxon>Pseudomonadaceae</taxon>
        <taxon>Pseudomonas</taxon>
    </lineage>
</organism>
<keyword evidence="2" id="KW-0229">DNA integration</keyword>
<keyword evidence="4" id="KW-0233">DNA recombination</keyword>
<evidence type="ECO:0000256" key="2">
    <source>
        <dbReference type="ARBA" id="ARBA00022908"/>
    </source>
</evidence>
<accession>A0A161XGA0</accession>
<reference evidence="5 6" key="2">
    <citation type="journal article" date="2018" name="Nature">
        <title>Mutant phenotypes for thousands of bacterial genes of unknown function.</title>
        <authorList>
            <person name="Price M.N."/>
            <person name="Wetmore K.M."/>
            <person name="Waters R.J."/>
            <person name="Callaghan M."/>
            <person name="Ray J."/>
            <person name="Liu H."/>
            <person name="Kuehl J.V."/>
            <person name="Melnyk R.A."/>
            <person name="Lamson J.S."/>
            <person name="Suh Y."/>
            <person name="Carlson H.K."/>
            <person name="Esquivel Z."/>
            <person name="Sadeeshkumar H."/>
            <person name="Chakraborty R."/>
            <person name="Zane G.M."/>
            <person name="Rubin B.E."/>
            <person name="Wall J.D."/>
            <person name="Visel A."/>
            <person name="Bristow J."/>
            <person name="Blow M.J."/>
            <person name="Arkin A.P."/>
            <person name="Deutschbauer A.M."/>
        </authorList>
    </citation>
    <scope>NUCLEOTIDE SEQUENCE [LARGE SCALE GENOMIC DNA]</scope>
    <source>
        <strain evidence="5 6">FW300-N1B4</strain>
    </source>
</reference>
<keyword evidence="3" id="KW-0238">DNA-binding</keyword>
<evidence type="ECO:0000256" key="3">
    <source>
        <dbReference type="ARBA" id="ARBA00023125"/>
    </source>
</evidence>
<dbReference type="InterPro" id="IPR013762">
    <property type="entry name" value="Integrase-like_cat_sf"/>
</dbReference>
<evidence type="ECO:0000313" key="6">
    <source>
        <dbReference type="Proteomes" id="UP000076489"/>
    </source>
</evidence>
<dbReference type="GO" id="GO:0003677">
    <property type="term" value="F:DNA binding"/>
    <property type="evidence" value="ECO:0007669"/>
    <property type="project" value="UniProtKB-KW"/>
</dbReference>
<gene>
    <name evidence="5" type="ORF">A1D17_03860</name>
</gene>
<dbReference type="SUPFAM" id="SSF56349">
    <property type="entry name" value="DNA breaking-rejoining enzymes"/>
    <property type="match status" value="1"/>
</dbReference>
<proteinExistence type="predicted"/>
<comment type="subcellular location">
    <subcellularLocation>
        <location evidence="1">Cytoplasm</location>
    </subcellularLocation>
</comment>
<dbReference type="OrthoDB" id="8610787at2"/>
<dbReference type="GO" id="GO:0015074">
    <property type="term" value="P:DNA integration"/>
    <property type="evidence" value="ECO:0007669"/>
    <property type="project" value="UniProtKB-KW"/>
</dbReference>
<comment type="caution">
    <text evidence="5">The sequence shown here is derived from an EMBL/GenBank/DDBJ whole genome shotgun (WGS) entry which is preliminary data.</text>
</comment>
<dbReference type="GO" id="GO:0006310">
    <property type="term" value="P:DNA recombination"/>
    <property type="evidence" value="ECO:0007669"/>
    <property type="project" value="UniProtKB-KW"/>
</dbReference>
<dbReference type="InterPro" id="IPR011010">
    <property type="entry name" value="DNA_brk_join_enz"/>
</dbReference>
<name>A0A161XGA0_PSEFL</name>
<reference evidence="6" key="1">
    <citation type="submission" date="2016-03" db="EMBL/GenBank/DDBJ databases">
        <authorList>
            <person name="Ray J."/>
            <person name="Price M."/>
            <person name="Deutschbauer A."/>
        </authorList>
    </citation>
    <scope>NUCLEOTIDE SEQUENCE [LARGE SCALE GENOMIC DNA]</scope>
    <source>
        <strain evidence="6">FW300-N1B4</strain>
    </source>
</reference>